<dbReference type="Pfam" id="PF08241">
    <property type="entry name" value="Methyltransf_11"/>
    <property type="match status" value="1"/>
</dbReference>
<dbReference type="GO" id="GO:0008168">
    <property type="term" value="F:methyltransferase activity"/>
    <property type="evidence" value="ECO:0007669"/>
    <property type="project" value="UniProtKB-KW"/>
</dbReference>
<evidence type="ECO:0000259" key="2">
    <source>
        <dbReference type="Pfam" id="PF08241"/>
    </source>
</evidence>
<feature type="domain" description="Methyltransferase type 11" evidence="2">
    <location>
        <begin position="56"/>
        <end position="149"/>
    </location>
</feature>
<dbReference type="InterPro" id="IPR013216">
    <property type="entry name" value="Methyltransf_11"/>
</dbReference>
<dbReference type="PANTHER" id="PTHR45036">
    <property type="entry name" value="METHYLTRANSFERASE LIKE 7B"/>
    <property type="match status" value="1"/>
</dbReference>
<sequence>MTDTSTRATPPRAPRPNPVRGRLNSAFFALMGGYIDRKLAAHKRRILDGAGGVVAEIGAGNGPNLRYLPPGTTVHAIEPNPHFHRRLERAAAARGVHLTVHPVPGEAIDLPDASVDTVLCTWVLCTVGDLDGVLREVHRILRPGGRFAFIEHVAAPPGAVRRVQRLVRRPWRWAFEGCRTDRDTAAAIRAAGFASVDITEFPFRSTFVPVRTQIAGFAVR</sequence>
<dbReference type="InterPro" id="IPR052356">
    <property type="entry name" value="Thiol_S-MT"/>
</dbReference>
<gene>
    <name evidence="3" type="ORF">K1Y72_11835</name>
</gene>
<dbReference type="Proteomes" id="UP000774570">
    <property type="component" value="Unassembled WGS sequence"/>
</dbReference>
<dbReference type="InterPro" id="IPR029063">
    <property type="entry name" value="SAM-dependent_MTases_sf"/>
</dbReference>
<proteinExistence type="predicted"/>
<dbReference type="SUPFAM" id="SSF53335">
    <property type="entry name" value="S-adenosyl-L-methionine-dependent methyltransferases"/>
    <property type="match status" value="1"/>
</dbReference>
<dbReference type="GO" id="GO:0032259">
    <property type="term" value="P:methylation"/>
    <property type="evidence" value="ECO:0007669"/>
    <property type="project" value="UniProtKB-KW"/>
</dbReference>
<dbReference type="CDD" id="cd02440">
    <property type="entry name" value="AdoMet_MTases"/>
    <property type="match status" value="1"/>
</dbReference>
<name>A0ABS7FRN5_9ACTN</name>
<dbReference type="RefSeq" id="WP_220166001.1">
    <property type="nucleotide sequence ID" value="NZ_JAIBOA010000006.1"/>
</dbReference>
<dbReference type="Gene3D" id="3.40.50.150">
    <property type="entry name" value="Vaccinia Virus protein VP39"/>
    <property type="match status" value="1"/>
</dbReference>
<protein>
    <submittedName>
        <fullName evidence="3">Class I SAM-dependent methyltransferase</fullName>
    </submittedName>
</protein>
<evidence type="ECO:0000256" key="1">
    <source>
        <dbReference type="SAM" id="MobiDB-lite"/>
    </source>
</evidence>
<feature type="compositionally biased region" description="Low complexity" evidence="1">
    <location>
        <begin position="1"/>
        <end position="10"/>
    </location>
</feature>
<keyword evidence="3" id="KW-0489">Methyltransferase</keyword>
<evidence type="ECO:0000313" key="4">
    <source>
        <dbReference type="Proteomes" id="UP000774570"/>
    </source>
</evidence>
<accession>A0ABS7FRN5</accession>
<reference evidence="3 4" key="1">
    <citation type="submission" date="2021-07" db="EMBL/GenBank/DDBJ databases">
        <title>Actinomadura sp. PM05-2 isolated from lichen.</title>
        <authorList>
            <person name="Somphong A."/>
            <person name="Phongsopitanun W."/>
            <person name="Tanasupawat S."/>
            <person name="Peongsungnone V."/>
        </authorList>
    </citation>
    <scope>NUCLEOTIDE SEQUENCE [LARGE SCALE GENOMIC DNA]</scope>
    <source>
        <strain evidence="3 4">PM05-2</strain>
    </source>
</reference>
<keyword evidence="4" id="KW-1185">Reference proteome</keyword>
<evidence type="ECO:0000313" key="3">
    <source>
        <dbReference type="EMBL" id="MBW8483064.1"/>
    </source>
</evidence>
<comment type="caution">
    <text evidence="3">The sequence shown here is derived from an EMBL/GenBank/DDBJ whole genome shotgun (WGS) entry which is preliminary data.</text>
</comment>
<feature type="region of interest" description="Disordered" evidence="1">
    <location>
        <begin position="1"/>
        <end position="20"/>
    </location>
</feature>
<dbReference type="PANTHER" id="PTHR45036:SF1">
    <property type="entry name" value="METHYLTRANSFERASE LIKE 7A"/>
    <property type="match status" value="1"/>
</dbReference>
<organism evidence="3 4">
    <name type="scientific">Actinomadura parmotrematis</name>
    <dbReference type="NCBI Taxonomy" id="2864039"/>
    <lineage>
        <taxon>Bacteria</taxon>
        <taxon>Bacillati</taxon>
        <taxon>Actinomycetota</taxon>
        <taxon>Actinomycetes</taxon>
        <taxon>Streptosporangiales</taxon>
        <taxon>Thermomonosporaceae</taxon>
        <taxon>Actinomadura</taxon>
    </lineage>
</organism>
<dbReference type="EMBL" id="JAIBOA010000006">
    <property type="protein sequence ID" value="MBW8483064.1"/>
    <property type="molecule type" value="Genomic_DNA"/>
</dbReference>
<keyword evidence="3" id="KW-0808">Transferase</keyword>